<proteinExistence type="inferred from homology"/>
<evidence type="ECO:0000313" key="6">
    <source>
        <dbReference type="Proteomes" id="UP000702425"/>
    </source>
</evidence>
<dbReference type="SFLD" id="SFLDG01129">
    <property type="entry name" value="C1.5:_HAD__Beta-PGM__Phosphata"/>
    <property type="match status" value="1"/>
</dbReference>
<dbReference type="Proteomes" id="UP000702425">
    <property type="component" value="Unassembled WGS sequence"/>
</dbReference>
<dbReference type="InterPro" id="IPR036412">
    <property type="entry name" value="HAD-like_sf"/>
</dbReference>
<dbReference type="EMBL" id="SRRZ01000185">
    <property type="protein sequence ID" value="NQE38158.1"/>
    <property type="molecule type" value="Genomic_DNA"/>
</dbReference>
<comment type="caution">
    <text evidence="5">The sequence shown here is derived from an EMBL/GenBank/DDBJ whole genome shotgun (WGS) entry which is preliminary data.</text>
</comment>
<sequence length="248" mass="27308">MKPLYQHPKVVLFDHDGTVVDSETIALESAWRLTNEVAREFPGAQYYELEDFVKSFAGKPYREILKKLYPDSLTSLNERDIDRLVAEEEKRAIQRLTIEAKATEGTPEVLSYLRDDGFEYALVSNSSLQRLSACLTSAALTDYFPSEQIFSAHDSLPVPRPKPLPDIYLYAVKCLDAEASGCVAVEDSLSGVRAAVAAGIAQIIGYVGGTHISEDERKSRADGLVSAGAQQVIDRMHDLIDILSATPL</sequence>
<dbReference type="SFLD" id="SFLDS00003">
    <property type="entry name" value="Haloacid_Dehalogenase"/>
    <property type="match status" value="1"/>
</dbReference>
<keyword evidence="5" id="KW-0378">Hydrolase</keyword>
<evidence type="ECO:0000256" key="3">
    <source>
        <dbReference type="ARBA" id="ARBA00022723"/>
    </source>
</evidence>
<dbReference type="NCBIfam" id="TIGR01509">
    <property type="entry name" value="HAD-SF-IA-v3"/>
    <property type="match status" value="1"/>
</dbReference>
<dbReference type="Gene3D" id="1.10.150.240">
    <property type="entry name" value="Putative phosphatase, domain 2"/>
    <property type="match status" value="1"/>
</dbReference>
<dbReference type="Pfam" id="PF00702">
    <property type="entry name" value="Hydrolase"/>
    <property type="match status" value="1"/>
</dbReference>
<gene>
    <name evidence="5" type="ORF">E5S67_05942</name>
</gene>
<evidence type="ECO:0000256" key="2">
    <source>
        <dbReference type="ARBA" id="ARBA00006171"/>
    </source>
</evidence>
<reference evidence="5 6" key="1">
    <citation type="journal article" date="2020" name="Sci. Rep.">
        <title>A novel cyanobacterial geosmin producer, revising GeoA distribution and dispersion patterns in Bacteria.</title>
        <authorList>
            <person name="Churro C."/>
            <person name="Semedo-Aguiar A.P."/>
            <person name="Silva A.D."/>
            <person name="Pereira-Leal J.B."/>
            <person name="Leite R.B."/>
        </authorList>
    </citation>
    <scope>NUCLEOTIDE SEQUENCE [LARGE SCALE GENOMIC DNA]</scope>
    <source>
        <strain evidence="5 6">IPMA8</strain>
    </source>
</reference>
<comment type="similarity">
    <text evidence="2">Belongs to the HAD-like hydrolase superfamily. CbbY/CbbZ/Gph/YieH family.</text>
</comment>
<dbReference type="PANTHER" id="PTHR46193:SF10">
    <property type="entry name" value="6-PHOSPHOGLUCONATE PHOSPHATASE"/>
    <property type="match status" value="1"/>
</dbReference>
<dbReference type="InterPro" id="IPR023198">
    <property type="entry name" value="PGP-like_dom2"/>
</dbReference>
<dbReference type="EC" id="3.1.3.-" evidence="5"/>
<dbReference type="GO" id="GO:0016787">
    <property type="term" value="F:hydrolase activity"/>
    <property type="evidence" value="ECO:0007669"/>
    <property type="project" value="UniProtKB-KW"/>
</dbReference>
<dbReference type="InterPro" id="IPR023214">
    <property type="entry name" value="HAD_sf"/>
</dbReference>
<evidence type="ECO:0000313" key="5">
    <source>
        <dbReference type="EMBL" id="NQE38158.1"/>
    </source>
</evidence>
<dbReference type="InterPro" id="IPR006439">
    <property type="entry name" value="HAD-SF_hydro_IA"/>
</dbReference>
<dbReference type="PANTHER" id="PTHR46193">
    <property type="entry name" value="6-PHOSPHOGLUCONATE PHOSPHATASE"/>
    <property type="match status" value="1"/>
</dbReference>
<name>A0ABX2D8K1_9CYAN</name>
<evidence type="ECO:0000256" key="4">
    <source>
        <dbReference type="ARBA" id="ARBA00022842"/>
    </source>
</evidence>
<protein>
    <submittedName>
        <fullName evidence="5">Phosphorylated carbohydrates phosphatase</fullName>
        <ecNumber evidence="5">3.1.3.-</ecNumber>
    </submittedName>
</protein>
<organism evidence="5 6">
    <name type="scientific">Microcoleus asticus IPMA8</name>
    <dbReference type="NCBI Taxonomy" id="2563858"/>
    <lineage>
        <taxon>Bacteria</taxon>
        <taxon>Bacillati</taxon>
        <taxon>Cyanobacteriota</taxon>
        <taxon>Cyanophyceae</taxon>
        <taxon>Oscillatoriophycideae</taxon>
        <taxon>Oscillatoriales</taxon>
        <taxon>Microcoleaceae</taxon>
        <taxon>Microcoleus</taxon>
        <taxon>Microcoleus asticus</taxon>
    </lineage>
</organism>
<keyword evidence="6" id="KW-1185">Reference proteome</keyword>
<dbReference type="Gene3D" id="3.40.50.1000">
    <property type="entry name" value="HAD superfamily/HAD-like"/>
    <property type="match status" value="1"/>
</dbReference>
<evidence type="ECO:0000256" key="1">
    <source>
        <dbReference type="ARBA" id="ARBA00001946"/>
    </source>
</evidence>
<comment type="cofactor">
    <cofactor evidence="1">
        <name>Mg(2+)</name>
        <dbReference type="ChEBI" id="CHEBI:18420"/>
    </cofactor>
</comment>
<keyword evidence="4" id="KW-0460">Magnesium</keyword>
<dbReference type="InterPro" id="IPR051600">
    <property type="entry name" value="Beta-PGM-like"/>
</dbReference>
<accession>A0ABX2D8K1</accession>
<dbReference type="RefSeq" id="WP_172192707.1">
    <property type="nucleotide sequence ID" value="NZ_CAWPPK010000096.1"/>
</dbReference>
<keyword evidence="3" id="KW-0479">Metal-binding</keyword>
<dbReference type="SUPFAM" id="SSF56784">
    <property type="entry name" value="HAD-like"/>
    <property type="match status" value="1"/>
</dbReference>